<dbReference type="GeneID" id="27330758"/>
<dbReference type="Proteomes" id="UP000053328">
    <property type="component" value="Unassembled WGS sequence"/>
</dbReference>
<dbReference type="VEuPathDB" id="FungiDB:PV08_03675"/>
<dbReference type="RefSeq" id="XP_016239596.1">
    <property type="nucleotide sequence ID" value="XM_016378026.1"/>
</dbReference>
<feature type="region of interest" description="Disordered" evidence="1">
    <location>
        <begin position="1"/>
        <end position="31"/>
    </location>
</feature>
<evidence type="ECO:0000256" key="1">
    <source>
        <dbReference type="SAM" id="MobiDB-lite"/>
    </source>
</evidence>
<evidence type="ECO:0000313" key="3">
    <source>
        <dbReference type="Proteomes" id="UP000053328"/>
    </source>
</evidence>
<accession>A0A0D2BLC8</accession>
<dbReference type="HOGENOM" id="CLU_1224798_0_0_1"/>
<name>A0A0D2BLC8_9EURO</name>
<protein>
    <recommendedName>
        <fullName evidence="4">Transcription factor domain-containing protein</fullName>
    </recommendedName>
</protein>
<evidence type="ECO:0000313" key="2">
    <source>
        <dbReference type="EMBL" id="KIW19380.1"/>
    </source>
</evidence>
<gene>
    <name evidence="2" type="ORF">PV08_03675</name>
</gene>
<reference evidence="2 3" key="1">
    <citation type="submission" date="2015-01" db="EMBL/GenBank/DDBJ databases">
        <title>The Genome Sequence of Exophiala spinifera CBS89968.</title>
        <authorList>
            <consortium name="The Broad Institute Genomics Platform"/>
            <person name="Cuomo C."/>
            <person name="de Hoog S."/>
            <person name="Gorbushina A."/>
            <person name="Stielow B."/>
            <person name="Teixiera M."/>
            <person name="Abouelleil A."/>
            <person name="Chapman S.B."/>
            <person name="Priest M."/>
            <person name="Young S.K."/>
            <person name="Wortman J."/>
            <person name="Nusbaum C."/>
            <person name="Birren B."/>
        </authorList>
    </citation>
    <scope>NUCLEOTIDE SEQUENCE [LARGE SCALE GENOMIC DNA]</scope>
    <source>
        <strain evidence="2 3">CBS 89968</strain>
    </source>
</reference>
<evidence type="ECO:0008006" key="4">
    <source>
        <dbReference type="Google" id="ProtNLM"/>
    </source>
</evidence>
<dbReference type="OrthoDB" id="4109707at2759"/>
<proteinExistence type="predicted"/>
<organism evidence="2 3">
    <name type="scientific">Exophiala spinifera</name>
    <dbReference type="NCBI Taxonomy" id="91928"/>
    <lineage>
        <taxon>Eukaryota</taxon>
        <taxon>Fungi</taxon>
        <taxon>Dikarya</taxon>
        <taxon>Ascomycota</taxon>
        <taxon>Pezizomycotina</taxon>
        <taxon>Eurotiomycetes</taxon>
        <taxon>Chaetothyriomycetidae</taxon>
        <taxon>Chaetothyriales</taxon>
        <taxon>Herpotrichiellaceae</taxon>
        <taxon>Exophiala</taxon>
    </lineage>
</organism>
<keyword evidence="3" id="KW-1185">Reference proteome</keyword>
<dbReference type="AlphaFoldDB" id="A0A0D2BLC8"/>
<dbReference type="EMBL" id="KN847493">
    <property type="protein sequence ID" value="KIW19380.1"/>
    <property type="molecule type" value="Genomic_DNA"/>
</dbReference>
<sequence>MHPATVPDPARLSGSRQWPGERQPTRWDVHDANESPAVTFLDRFRAALLHSEGAEEDSFLDLESVIDSSESLSTSVRSYTYPMVLLSDVPTTPSEDQLARLQDVFYATFKQHIYMKSIDLVGSPSEMLPPYLQYAVACVGSMTSPNVDNVFTTPNGTIQTDAAANLFMAGANLWSVMLEVDNRETRLLEAVVAAILLVTYGVLSSDRTVWRKSSGLFCNVVTVRVL</sequence>